<dbReference type="Pfam" id="PF11308">
    <property type="entry name" value="Glyco_hydro_129"/>
    <property type="match status" value="1"/>
</dbReference>
<dbReference type="EMBL" id="NIVS01000051">
    <property type="protein sequence ID" value="OWQ50513.1"/>
    <property type="molecule type" value="Genomic_DNA"/>
</dbReference>
<evidence type="ECO:0008006" key="4">
    <source>
        <dbReference type="Google" id="ProtNLM"/>
    </source>
</evidence>
<gene>
    <name evidence="2" type="ORF">CEE60_16740</name>
</gene>
<dbReference type="OrthoDB" id="3222930at2"/>
<reference evidence="2 3" key="1">
    <citation type="submission" date="2017-06" db="EMBL/GenBank/DDBJ databases">
        <authorList>
            <person name="Kim H.J."/>
            <person name="Triplett B.A."/>
        </authorList>
    </citation>
    <scope>NUCLEOTIDE SEQUENCE [LARGE SCALE GENOMIC DNA]</scope>
    <source>
        <strain evidence="2 3">13146</strain>
    </source>
</reference>
<evidence type="ECO:0000313" key="2">
    <source>
        <dbReference type="EMBL" id="OWQ50513.1"/>
    </source>
</evidence>
<dbReference type="Proteomes" id="UP000198157">
    <property type="component" value="Unassembled WGS sequence"/>
</dbReference>
<evidence type="ECO:0000256" key="1">
    <source>
        <dbReference type="SAM" id="SignalP"/>
    </source>
</evidence>
<feature type="signal peptide" evidence="1">
    <location>
        <begin position="1"/>
        <end position="18"/>
    </location>
</feature>
<name>A0A246HIM9_STEMA</name>
<protein>
    <recommendedName>
        <fullName evidence="4">Glycoside hydrolase</fullName>
    </recommendedName>
</protein>
<accession>A0A246HIM9</accession>
<comment type="caution">
    <text evidence="2">The sequence shown here is derived from an EMBL/GenBank/DDBJ whole genome shotgun (WGS) entry which is preliminary data.</text>
</comment>
<feature type="chain" id="PRO_5012851631" description="Glycoside hydrolase" evidence="1">
    <location>
        <begin position="19"/>
        <end position="720"/>
    </location>
</feature>
<dbReference type="InterPro" id="IPR021459">
    <property type="entry name" value="GH101-related"/>
</dbReference>
<dbReference type="AlphaFoldDB" id="A0A246HIM9"/>
<proteinExistence type="predicted"/>
<keyword evidence="1" id="KW-0732">Signal</keyword>
<organism evidence="2 3">
    <name type="scientific">Stenotrophomonas maltophilia</name>
    <name type="common">Pseudomonas maltophilia</name>
    <name type="synonym">Xanthomonas maltophilia</name>
    <dbReference type="NCBI Taxonomy" id="40324"/>
    <lineage>
        <taxon>Bacteria</taxon>
        <taxon>Pseudomonadati</taxon>
        <taxon>Pseudomonadota</taxon>
        <taxon>Gammaproteobacteria</taxon>
        <taxon>Lysobacterales</taxon>
        <taxon>Lysobacteraceae</taxon>
        <taxon>Stenotrophomonas</taxon>
        <taxon>Stenotrophomonas maltophilia group</taxon>
    </lineage>
</organism>
<sequence>MKYFFVLLLLLPATHGHALTLTNPHWRVDIDPATLAASTTAANGTTTRISSAADVGTVSALVHTRDTLSWQWGDATQVRAALVGDTLQMTFERSTAGATQWPRLPAGPHALLLPLHEGYYLPADDTVWRDELLNAYGEINTTEDLTLPVIGLAWPDRVLSILFATPFNNTVRFSADGPGVAVAAEHHFNTLNRTAPYTVIVSLDAPDWLAPAKRYRAWLQAQGGFVPLKDKLARLPDGDKLIGASHLYLWGDRLLVEQDVRDWATLKALLPRAWIRKDAEALQALTAAHSGPYVQQVLVTAINAALAEQFPGDTAAAMQQRRHQLDATLGRALQPEALRGDSASPRMIHALQAAGLPRLWLGLPDWTAGWASPGAVDAAVQAGYLVAPYDSYDTALPDGNDNPSWLSAQLGQDAFERCGIMKPDGQRIKGFQGSGVYTNAACIRPLMERRVHDLRAQTPYNSWFLDVAATGMLFDDSDPAKPTSQAQDAANRNAALAWLSDTQKLVVGSEVGSAVVNRHIVFAHGAQTAGFGWADPQMRRERGSPYYLGAWAPEHQPAFFFRQSQLKPRYQQLYFNPARRLPLLQAAFHDSVVSTHHWTLDSLKFRESRSTTELLQQLYNVPPLLNVSVATAAPRITYLRQLDAFFRPVHEQLFDQALVDFRWRDASGQVQQTTFADGSVIVANFSDRPQQVDAHTLPARSASARLADGRTVDFTSPAWP</sequence>
<evidence type="ECO:0000313" key="3">
    <source>
        <dbReference type="Proteomes" id="UP000198157"/>
    </source>
</evidence>